<reference evidence="6 7" key="1">
    <citation type="submission" date="2016-04" db="EMBL/GenBank/DDBJ databases">
        <title>Draft genome of Fonsecaea erecta CBS 125763.</title>
        <authorList>
            <person name="Weiss V.A."/>
            <person name="Vicente V.A."/>
            <person name="Raittz R.T."/>
            <person name="Moreno L.F."/>
            <person name="De Souza E.M."/>
            <person name="Pedrosa F.O."/>
            <person name="Steffens M.B."/>
            <person name="Faoro H."/>
            <person name="Tadra-Sfeir M.Z."/>
            <person name="Najafzadeh M.J."/>
            <person name="Felipe M.S."/>
            <person name="Teixeira M."/>
            <person name="Sun J."/>
            <person name="Xi L."/>
            <person name="Gomes R."/>
            <person name="De Azevedo C.M."/>
            <person name="Salgado C.G."/>
            <person name="Da Silva M.B."/>
            <person name="Nascimento M.F."/>
            <person name="Queiroz-Telles F."/>
            <person name="Attili D.S."/>
            <person name="Gorbushina A."/>
        </authorList>
    </citation>
    <scope>NUCLEOTIDE SEQUENCE [LARGE SCALE GENOMIC DNA]</scope>
    <source>
        <strain evidence="6 7">CBS 125763</strain>
    </source>
</reference>
<comment type="subcellular location">
    <subcellularLocation>
        <location evidence="1">Membrane</location>
        <topology evidence="1">Multi-pass membrane protein</topology>
    </subcellularLocation>
</comment>
<feature type="transmembrane region" description="Helical" evidence="5">
    <location>
        <begin position="129"/>
        <end position="152"/>
    </location>
</feature>
<gene>
    <name evidence="6" type="ORF">AYL99_02610</name>
</gene>
<dbReference type="OrthoDB" id="4521223at2759"/>
<keyword evidence="7" id="KW-1185">Reference proteome</keyword>
<comment type="caution">
    <text evidence="6">The sequence shown here is derived from an EMBL/GenBank/DDBJ whole genome shotgun (WGS) entry which is preliminary data.</text>
</comment>
<dbReference type="PANTHER" id="PTHR31465">
    <property type="entry name" value="PROTEIN RTA1-RELATED"/>
    <property type="match status" value="1"/>
</dbReference>
<accession>A0A178ZVV7</accession>
<feature type="transmembrane region" description="Helical" evidence="5">
    <location>
        <begin position="55"/>
        <end position="74"/>
    </location>
</feature>
<organism evidence="6 7">
    <name type="scientific">Fonsecaea erecta</name>
    <dbReference type="NCBI Taxonomy" id="1367422"/>
    <lineage>
        <taxon>Eukaryota</taxon>
        <taxon>Fungi</taxon>
        <taxon>Dikarya</taxon>
        <taxon>Ascomycota</taxon>
        <taxon>Pezizomycotina</taxon>
        <taxon>Eurotiomycetes</taxon>
        <taxon>Chaetothyriomycetidae</taxon>
        <taxon>Chaetothyriales</taxon>
        <taxon>Herpotrichiellaceae</taxon>
        <taxon>Fonsecaea</taxon>
    </lineage>
</organism>
<feature type="transmembrane region" description="Helical" evidence="5">
    <location>
        <begin position="164"/>
        <end position="188"/>
    </location>
</feature>
<evidence type="ECO:0000256" key="4">
    <source>
        <dbReference type="ARBA" id="ARBA00023136"/>
    </source>
</evidence>
<sequence length="322" mass="34508">MSAPANCTLATCSIKEYGQIDYIPTLVGNAIYTGIFGFLLLLQVFLGIRYRTWGFLAGMACGIVLEVVGYVGRLMLNADIFDKNAFIVYLIGLTIGPAFLTAAIYLCLSRIITIHALELSLLQPRTIAAVFVACDFVSLLLQATGGGIAASATDNDMSQVGVDVMIAGLASQVVSLAIFMALCGHFAWKVYKNPNKLNPEHAALQRTLRFKGFLVGIAIAVLTITARSCYRLAELQDGFSGALANNELVFMILEGPMIITAVVALTVWHPGVVLGARLWADAGFHGKQSTTTTTTADHLGHYKEVIDSSAEQIVMPSLPSQV</sequence>
<feature type="transmembrane region" description="Helical" evidence="5">
    <location>
        <begin position="248"/>
        <end position="268"/>
    </location>
</feature>
<dbReference type="GO" id="GO:0005886">
    <property type="term" value="C:plasma membrane"/>
    <property type="evidence" value="ECO:0007669"/>
    <property type="project" value="TreeGrafter"/>
</dbReference>
<evidence type="ECO:0000313" key="6">
    <source>
        <dbReference type="EMBL" id="OAP63383.1"/>
    </source>
</evidence>
<dbReference type="STRING" id="1367422.A0A178ZVV7"/>
<keyword evidence="2 5" id="KW-0812">Transmembrane</keyword>
<dbReference type="Pfam" id="PF04479">
    <property type="entry name" value="RTA1"/>
    <property type="match status" value="1"/>
</dbReference>
<evidence type="ECO:0000256" key="1">
    <source>
        <dbReference type="ARBA" id="ARBA00004141"/>
    </source>
</evidence>
<evidence type="ECO:0000256" key="5">
    <source>
        <dbReference type="SAM" id="Phobius"/>
    </source>
</evidence>
<keyword evidence="4 5" id="KW-0472">Membrane</keyword>
<evidence type="ECO:0000256" key="3">
    <source>
        <dbReference type="ARBA" id="ARBA00022989"/>
    </source>
</evidence>
<dbReference type="GO" id="GO:0000324">
    <property type="term" value="C:fungal-type vacuole"/>
    <property type="evidence" value="ECO:0007669"/>
    <property type="project" value="TreeGrafter"/>
</dbReference>
<dbReference type="AlphaFoldDB" id="A0A178ZVV7"/>
<feature type="transmembrane region" description="Helical" evidence="5">
    <location>
        <begin position="208"/>
        <end position="228"/>
    </location>
</feature>
<keyword evidence="3 5" id="KW-1133">Transmembrane helix</keyword>
<name>A0A178ZVV7_9EURO</name>
<dbReference type="PANTHER" id="PTHR31465:SF9">
    <property type="entry name" value="SPHINGOID LONG-CHAIN BASE TRANSPORTER RSB1"/>
    <property type="match status" value="1"/>
</dbReference>
<evidence type="ECO:0008006" key="8">
    <source>
        <dbReference type="Google" id="ProtNLM"/>
    </source>
</evidence>
<dbReference type="EMBL" id="LVYI01000002">
    <property type="protein sequence ID" value="OAP63383.1"/>
    <property type="molecule type" value="Genomic_DNA"/>
</dbReference>
<dbReference type="RefSeq" id="XP_018696750.1">
    <property type="nucleotide sequence ID" value="XM_018834126.1"/>
</dbReference>
<dbReference type="GeneID" id="30006780"/>
<evidence type="ECO:0000313" key="7">
    <source>
        <dbReference type="Proteomes" id="UP000078343"/>
    </source>
</evidence>
<protein>
    <recommendedName>
        <fullName evidence="8">Sphingoid long-chain base transporter RSB1</fullName>
    </recommendedName>
</protein>
<proteinExistence type="predicted"/>
<feature type="transmembrane region" description="Helical" evidence="5">
    <location>
        <begin position="86"/>
        <end position="108"/>
    </location>
</feature>
<dbReference type="InterPro" id="IPR007568">
    <property type="entry name" value="RTA1"/>
</dbReference>
<evidence type="ECO:0000256" key="2">
    <source>
        <dbReference type="ARBA" id="ARBA00022692"/>
    </source>
</evidence>
<feature type="transmembrane region" description="Helical" evidence="5">
    <location>
        <begin position="30"/>
        <end position="48"/>
    </location>
</feature>
<dbReference type="Proteomes" id="UP000078343">
    <property type="component" value="Unassembled WGS sequence"/>
</dbReference>